<gene>
    <name evidence="1" type="ORF">ESZ48_11315</name>
</gene>
<dbReference type="RefSeq" id="WP_129017601.1">
    <property type="nucleotide sequence ID" value="NZ_SDDZ01000006.1"/>
</dbReference>
<dbReference type="EMBL" id="SDDZ01000006">
    <property type="protein sequence ID" value="RXJ49591.1"/>
    <property type="molecule type" value="Genomic_DNA"/>
</dbReference>
<evidence type="ECO:0000313" key="1">
    <source>
        <dbReference type="EMBL" id="RXJ49591.1"/>
    </source>
</evidence>
<protein>
    <submittedName>
        <fullName evidence="1">Uncharacterized protein</fullName>
    </submittedName>
</protein>
<sequence>MNKDKGNSPEKPRREFLKQMALIGLVTGIAPVLWRCNENKETPTNYLGSGEGPYKVWEEMLMALETSPDHLEGRYKKLIAGKDPKAMFDFVRDDIHLMPAKRAEIHGMQTAMKYGTKGALRYGFATPREKAELLHEMYAQAGIKSKVVYEILDIKDIPDEEVPSFFYRPIKRPFAPAIDDATRERWAKELGAYNNNSRNYDLINPDLSASKKLADEVWQTLPDKEKISPLTSSFRWDHYGNGTPTVEFEWDGKTCYAHLFDPKVPFGELKNKAKADLRPAQPAVLNDEKINLSLSFRAGIDPEVETELISGEWFVHELIGNRVGLSFENGLTLEEQMVTSFGDLRTFTPTLSLQGFDLELPFMEERSFIGNPFTLEGKVMDLSGDNPKIDGNGIMEKPDKDLQKTVTKLEIAAIPALFPLVKLEVTPTNAEGEFVEGLSATDFSIVDNGSPVKAIMENNQRTPKVLIMYDISRSMPLEYRDEGMDSFIDTLEKSILTKYPTARLEKWPTDSSLYTWLLRASQTRNDLIIFATDGDNDDTFDPKMEPFFKSGPPAVVLSVKGTSFDSFDIMAETTNGVVLNAQDREETAQMVTSFLEKIVIPPYVFTYYASGNDIPHDVSLTIDDNRLSAQSQYKFAIQVPKDHLLGQNIAGLYLTIKSKTKTVKRLVAGWSEYDKNLPTRQDFLDVRNTIFGGMLISIEGEGPTLSTALCDELKYKLSTRNWGEPLMNGDDEKAIEEFKKGGLHYNSLFIPLMAPLAEGVTENSYTYAAGPRIGILKQQIGIGETHSTLSFDYVPTSDYLSLDPDALKAFKTTIEKTAQLAVLENSYFPKNTLALLKDKQLMDLETAYGLNWFRDNEAVEKDPVFWNQQLRSNYYGNKTTLYTPFTLFDKTASEKAYWQISHDTGELYGILYDGTGGGAKSVETQLKDIDNVVEAYGKILDHMSQGLTGALPIVAMYSKTLVQLYAIASVAIVLMDGTNMDKEIRKALIELANEVAEHIADL</sequence>
<evidence type="ECO:0000313" key="2">
    <source>
        <dbReference type="Proteomes" id="UP000289792"/>
    </source>
</evidence>
<proteinExistence type="predicted"/>
<organism evidence="1 2">
    <name type="scientific">Gelidibacter gilvus</name>
    <dbReference type="NCBI Taxonomy" id="59602"/>
    <lineage>
        <taxon>Bacteria</taxon>
        <taxon>Pseudomonadati</taxon>
        <taxon>Bacteroidota</taxon>
        <taxon>Flavobacteriia</taxon>
        <taxon>Flavobacteriales</taxon>
        <taxon>Flavobacteriaceae</taxon>
        <taxon>Gelidibacter</taxon>
    </lineage>
</organism>
<keyword evidence="2" id="KW-1185">Reference proteome</keyword>
<accession>A0A4Q0XFJ8</accession>
<reference evidence="1 2" key="1">
    <citation type="submission" date="2019-01" db="EMBL/GenBank/DDBJ databases">
        <title>Genome sequence of the Antarctic species Gelidibacter gilvus ACAM 158(T).</title>
        <authorList>
            <person name="Bowman J.P."/>
        </authorList>
    </citation>
    <scope>NUCLEOTIDE SEQUENCE [LARGE SCALE GENOMIC DNA]</scope>
    <source>
        <strain evidence="1 2">IC158</strain>
    </source>
</reference>
<dbReference type="AlphaFoldDB" id="A0A4Q0XFJ8"/>
<dbReference type="OrthoDB" id="812134at2"/>
<comment type="caution">
    <text evidence="1">The sequence shown here is derived from an EMBL/GenBank/DDBJ whole genome shotgun (WGS) entry which is preliminary data.</text>
</comment>
<name>A0A4Q0XFJ8_9FLAO</name>
<dbReference type="Proteomes" id="UP000289792">
    <property type="component" value="Unassembled WGS sequence"/>
</dbReference>